<dbReference type="PANTHER" id="PTHR10622:SF10">
    <property type="entry name" value="HET DOMAIN-CONTAINING PROTEIN"/>
    <property type="match status" value="1"/>
</dbReference>
<reference evidence="1 2" key="1">
    <citation type="submission" date="2018-05" db="EMBL/GenBank/DDBJ databases">
        <title>Genome sequencing and assembly of the regulated plant pathogen Lachnellula willkommii and related sister species for the development of diagnostic species identification markers.</title>
        <authorList>
            <person name="Giroux E."/>
            <person name="Bilodeau G."/>
        </authorList>
    </citation>
    <scope>NUCLEOTIDE SEQUENCE [LARGE SCALE GENOMIC DNA]</scope>
    <source>
        <strain evidence="1 2">CBS 172.35</strain>
    </source>
</reference>
<comment type="caution">
    <text evidence="1">The sequence shown here is derived from an EMBL/GenBank/DDBJ whole genome shotgun (WGS) entry which is preliminary data.</text>
</comment>
<name>A0A559M298_9HELO</name>
<dbReference type="Proteomes" id="UP000315522">
    <property type="component" value="Unassembled WGS sequence"/>
</dbReference>
<keyword evidence="2" id="KW-1185">Reference proteome</keyword>
<gene>
    <name evidence="1" type="primary">HET-E1_3</name>
    <name evidence="1" type="ORF">LAWI1_G006461</name>
</gene>
<dbReference type="EMBL" id="QGML01002775">
    <property type="protein sequence ID" value="TVY87078.1"/>
    <property type="molecule type" value="Genomic_DNA"/>
</dbReference>
<evidence type="ECO:0000313" key="1">
    <source>
        <dbReference type="EMBL" id="TVY87078.1"/>
    </source>
</evidence>
<sequence length="142" mass="16939">MLFADGNYLAEKKGKQRKWLAEEDEVEFDDIKSLEATVPKKGFAQIFRSCRLAKKQGLEFVWLDTCCFDESINSMYRWYQEAAVCHAYLKDTEADFPCSMEDDEWFTRYMLLYQELIAPRRVEFYDTNWQALGDKHCLKDRI</sequence>
<accession>A0A559M298</accession>
<dbReference type="AlphaFoldDB" id="A0A559M298"/>
<protein>
    <submittedName>
        <fullName evidence="1">Vegetative incompatibility protein HET-E-1</fullName>
    </submittedName>
</protein>
<organism evidence="1 2">
    <name type="scientific">Lachnellula willkommii</name>
    <dbReference type="NCBI Taxonomy" id="215461"/>
    <lineage>
        <taxon>Eukaryota</taxon>
        <taxon>Fungi</taxon>
        <taxon>Dikarya</taxon>
        <taxon>Ascomycota</taxon>
        <taxon>Pezizomycotina</taxon>
        <taxon>Leotiomycetes</taxon>
        <taxon>Helotiales</taxon>
        <taxon>Lachnaceae</taxon>
        <taxon>Lachnellula</taxon>
    </lineage>
</organism>
<evidence type="ECO:0000313" key="2">
    <source>
        <dbReference type="Proteomes" id="UP000315522"/>
    </source>
</evidence>
<dbReference type="PANTHER" id="PTHR10622">
    <property type="entry name" value="HET DOMAIN-CONTAINING PROTEIN"/>
    <property type="match status" value="1"/>
</dbReference>
<proteinExistence type="predicted"/>